<dbReference type="Pfam" id="PF02120">
    <property type="entry name" value="Flg_hook"/>
    <property type="match status" value="1"/>
</dbReference>
<dbReference type="Gene3D" id="3.30.750.140">
    <property type="match status" value="1"/>
</dbReference>
<name>A0A857DIR4_9FIRM</name>
<evidence type="ECO:0000313" key="3">
    <source>
        <dbReference type="EMBL" id="QHA01220.1"/>
    </source>
</evidence>
<keyword evidence="3" id="KW-0969">Cilium</keyword>
<evidence type="ECO:0000259" key="2">
    <source>
        <dbReference type="Pfam" id="PF02120"/>
    </source>
</evidence>
<accession>A0A857DIR4</accession>
<dbReference type="RefSeq" id="WP_019226154.1">
    <property type="nucleotide sequence ID" value="NZ_CP046996.1"/>
</dbReference>
<evidence type="ECO:0000256" key="1">
    <source>
        <dbReference type="SAM" id="MobiDB-lite"/>
    </source>
</evidence>
<keyword evidence="3" id="KW-0966">Cell projection</keyword>
<dbReference type="InterPro" id="IPR038610">
    <property type="entry name" value="FliK-like_C_sf"/>
</dbReference>
<sequence>MNVVLTPVNVEGAKTDSAAGKEGKGIDQNNLLFALFMQNLDPSSKADEQTLGEVAGDRSDSNSGEDTVSDGMASELGTYLQFLQNLFPAGMEATSGSNGDQNSSRVSGSALKESNAAWMMLEQALKEVLSSSAGQPDKIMAKGEGLHLGNYLKAFGLKGISSSTANSLDPAELDDIVGYLKELSGEIISQKNQNNQATNVFNTNAKLLNWLSDKLSLIQDKYGADNLDTAVQDNLTGVAAADDAQNHAMDSMIDPNQIFGSGDKTDAALSGSMTDLSSGKAGSLSANSVWNQVLDILNKQGLNSREIKELTIQLQPQDLGKLNVSMKLENGQLHLVLNASEQATGSLLQNNLQDLRNGLAQIGVSCGTLEMGYRQNDQQSSQDRSNYRSQQETALTLQEEAGGILPVFTSYLTSNIQGNRINVSV</sequence>
<feature type="compositionally biased region" description="Low complexity" evidence="1">
    <location>
        <begin position="374"/>
        <end position="391"/>
    </location>
</feature>
<reference evidence="3 4" key="1">
    <citation type="submission" date="2019-12" db="EMBL/GenBank/DDBJ databases">
        <title>Sequence classification of anaerobic respiratory reductive dehalogenases: First we see many, then we see few.</title>
        <authorList>
            <person name="Molenda O."/>
            <person name="Puentes Jacome L.A."/>
            <person name="Cao X."/>
            <person name="Nesbo C.L."/>
            <person name="Tang S."/>
            <person name="Morson N."/>
            <person name="Patron J."/>
            <person name="Lomheim L."/>
            <person name="Wishart D.S."/>
            <person name="Edwards E.A."/>
        </authorList>
    </citation>
    <scope>NUCLEOTIDE SEQUENCE [LARGE SCALE GENOMIC DNA]</scope>
    <source>
        <strain evidence="3 4">12DCA</strain>
    </source>
</reference>
<organism evidence="3 4">
    <name type="scientific">Dehalobacter restrictus</name>
    <dbReference type="NCBI Taxonomy" id="55583"/>
    <lineage>
        <taxon>Bacteria</taxon>
        <taxon>Bacillati</taxon>
        <taxon>Bacillota</taxon>
        <taxon>Clostridia</taxon>
        <taxon>Eubacteriales</taxon>
        <taxon>Desulfitobacteriaceae</taxon>
        <taxon>Dehalobacter</taxon>
    </lineage>
</organism>
<dbReference type="AlphaFoldDB" id="A0A857DIR4"/>
<proteinExistence type="predicted"/>
<dbReference type="EMBL" id="CP046996">
    <property type="protein sequence ID" value="QHA01220.1"/>
    <property type="molecule type" value="Genomic_DNA"/>
</dbReference>
<keyword evidence="3" id="KW-0282">Flagellum</keyword>
<dbReference type="CDD" id="cd17470">
    <property type="entry name" value="T3SS_Flik_C"/>
    <property type="match status" value="1"/>
</dbReference>
<gene>
    <name evidence="3" type="ORF">GQ588_11520</name>
</gene>
<protein>
    <submittedName>
        <fullName evidence="3">Flagellar hook-length control protein FliK</fullName>
    </submittedName>
</protein>
<feature type="domain" description="Flagellar hook-length control protein-like C-terminal" evidence="2">
    <location>
        <begin position="303"/>
        <end position="379"/>
    </location>
</feature>
<feature type="region of interest" description="Disordered" evidence="1">
    <location>
        <begin position="374"/>
        <end position="393"/>
    </location>
</feature>
<evidence type="ECO:0000313" key="4">
    <source>
        <dbReference type="Proteomes" id="UP000430508"/>
    </source>
</evidence>
<dbReference type="Proteomes" id="UP000430508">
    <property type="component" value="Chromosome"/>
</dbReference>
<dbReference type="InterPro" id="IPR021136">
    <property type="entry name" value="Flagellar_hook_control-like_C"/>
</dbReference>